<dbReference type="Pfam" id="PF00135">
    <property type="entry name" value="COesterase"/>
    <property type="match status" value="1"/>
</dbReference>
<dbReference type="PANTHER" id="PTHR11559">
    <property type="entry name" value="CARBOXYLESTERASE"/>
    <property type="match status" value="1"/>
</dbReference>
<protein>
    <recommendedName>
        <fullName evidence="3">Carboxylic ester hydrolase</fullName>
        <ecNumber evidence="3">3.1.1.-</ecNumber>
    </recommendedName>
</protein>
<dbReference type="AlphaFoldDB" id="A0A317NR43"/>
<evidence type="ECO:0000256" key="3">
    <source>
        <dbReference type="RuleBase" id="RU361235"/>
    </source>
</evidence>
<evidence type="ECO:0000313" key="5">
    <source>
        <dbReference type="EMBL" id="PWV76188.1"/>
    </source>
</evidence>
<comment type="similarity">
    <text evidence="1 3">Belongs to the type-B carboxylesterase/lipase family.</text>
</comment>
<dbReference type="PROSITE" id="PS00122">
    <property type="entry name" value="CARBOXYLESTERASE_B_1"/>
    <property type="match status" value="1"/>
</dbReference>
<dbReference type="EC" id="3.1.1.-" evidence="3"/>
<dbReference type="InterPro" id="IPR019826">
    <property type="entry name" value="Carboxylesterase_B_AS"/>
</dbReference>
<proteinExistence type="inferred from homology"/>
<evidence type="ECO:0000256" key="1">
    <source>
        <dbReference type="ARBA" id="ARBA00005964"/>
    </source>
</evidence>
<comment type="caution">
    <text evidence="5">The sequence shown here is derived from an EMBL/GenBank/DDBJ whole genome shotgun (WGS) entry which is preliminary data.</text>
</comment>
<keyword evidence="6" id="KW-1185">Reference proteome</keyword>
<dbReference type="InterPro" id="IPR029058">
    <property type="entry name" value="AB_hydrolase_fold"/>
</dbReference>
<gene>
    <name evidence="5" type="ORF">DFR69_104291</name>
</gene>
<evidence type="ECO:0000313" key="6">
    <source>
        <dbReference type="Proteomes" id="UP000246410"/>
    </source>
</evidence>
<dbReference type="EMBL" id="QGTL01000004">
    <property type="protein sequence ID" value="PWV76188.1"/>
    <property type="molecule type" value="Genomic_DNA"/>
</dbReference>
<dbReference type="RefSeq" id="WP_110037839.1">
    <property type="nucleotide sequence ID" value="NZ_QGTL01000004.1"/>
</dbReference>
<evidence type="ECO:0000256" key="2">
    <source>
        <dbReference type="ARBA" id="ARBA00022801"/>
    </source>
</evidence>
<feature type="domain" description="Carboxylesterase type B" evidence="4">
    <location>
        <begin position="7"/>
        <end position="453"/>
    </location>
</feature>
<dbReference type="InterPro" id="IPR002018">
    <property type="entry name" value="CarbesteraseB"/>
</dbReference>
<reference evidence="5 6" key="1">
    <citation type="submission" date="2018-05" db="EMBL/GenBank/DDBJ databases">
        <title>Genomic Encyclopedia of Type Strains, Phase IV (KMG-IV): sequencing the most valuable type-strain genomes for metagenomic binning, comparative biology and taxonomic classification.</title>
        <authorList>
            <person name="Goeker M."/>
        </authorList>
    </citation>
    <scope>NUCLEOTIDE SEQUENCE [LARGE SCALE GENOMIC DNA]</scope>
    <source>
        <strain evidence="5 6">DSM 44717</strain>
    </source>
</reference>
<organism evidence="5 6">
    <name type="scientific">Nocardia neocaledoniensis</name>
    <dbReference type="NCBI Taxonomy" id="236511"/>
    <lineage>
        <taxon>Bacteria</taxon>
        <taxon>Bacillati</taxon>
        <taxon>Actinomycetota</taxon>
        <taxon>Actinomycetes</taxon>
        <taxon>Mycobacteriales</taxon>
        <taxon>Nocardiaceae</taxon>
        <taxon>Nocardia</taxon>
    </lineage>
</organism>
<dbReference type="Gene3D" id="3.40.50.1820">
    <property type="entry name" value="alpha/beta hydrolase"/>
    <property type="match status" value="1"/>
</dbReference>
<sequence>MSQFTEIRTVPGTVRGSWEGGVAVFRGIPFAQPPVGSLRFRAPVAVLPWSGTRDALAFGPSVPQAGQTGSVMTSTTRVPTDGSAECLTLNVWTPDLGSAALPVMVWIQGGTYLENHTSNPHYDGALLARSGVVVVSMNYRVGLDGFGHIAGAPDNRGILDQIAALRWVRDNIAAFGGDPARVTVFGQSAGGACVAALLTMPSARGLFGRAICQSMPGTYFSQRLAAAVTAAIAGEVGARADLDDLARHSPRALTAATAAVLAKMPRFAESWGPMALTPTPFSPVVDGLVLPDAPWRALAGGAARGIDLLVGHTRDEFRLYTSRPGTETVDPFDHLSPGADLRDAYAAAYPDASTAQRREILNADWLFRMPSVHLAESARAGGGRAWMYELRWSFSSEQGASHCLDFLLLFGTLGAEEIRRHRAAHPGAADEVSGVSRALRADWVEFATTGEPGWDPYTPQGRSTQIYDATATVSPYPEERSRRIWSAHRFGTLDLLSG</sequence>
<dbReference type="GO" id="GO:0016787">
    <property type="term" value="F:hydrolase activity"/>
    <property type="evidence" value="ECO:0007669"/>
    <property type="project" value="UniProtKB-KW"/>
</dbReference>
<name>A0A317NR43_9NOCA</name>
<accession>A0A317NR43</accession>
<dbReference type="InterPro" id="IPR050309">
    <property type="entry name" value="Type-B_Carboxylest/Lipase"/>
</dbReference>
<keyword evidence="2 3" id="KW-0378">Hydrolase</keyword>
<dbReference type="SUPFAM" id="SSF53474">
    <property type="entry name" value="alpha/beta-Hydrolases"/>
    <property type="match status" value="1"/>
</dbReference>
<evidence type="ECO:0000259" key="4">
    <source>
        <dbReference type="Pfam" id="PF00135"/>
    </source>
</evidence>
<dbReference type="Proteomes" id="UP000246410">
    <property type="component" value="Unassembled WGS sequence"/>
</dbReference>